<feature type="compositionally biased region" description="Polar residues" evidence="4">
    <location>
        <begin position="291"/>
        <end position="307"/>
    </location>
</feature>
<feature type="compositionally biased region" description="Low complexity" evidence="4">
    <location>
        <begin position="243"/>
        <end position="255"/>
    </location>
</feature>
<feature type="region of interest" description="Disordered" evidence="4">
    <location>
        <begin position="754"/>
        <end position="842"/>
    </location>
</feature>
<proteinExistence type="predicted"/>
<feature type="compositionally biased region" description="Polar residues" evidence="4">
    <location>
        <begin position="148"/>
        <end position="165"/>
    </location>
</feature>
<evidence type="ECO:0000313" key="7">
    <source>
        <dbReference type="EMBL" id="CAI5794427.1"/>
    </source>
</evidence>
<keyword evidence="8" id="KW-1185">Reference proteome</keyword>
<feature type="compositionally biased region" description="Basic and acidic residues" evidence="4">
    <location>
        <begin position="379"/>
        <end position="389"/>
    </location>
</feature>
<feature type="compositionally biased region" description="Polar residues" evidence="4">
    <location>
        <begin position="63"/>
        <end position="72"/>
    </location>
</feature>
<dbReference type="SMART" id="SM00147">
    <property type="entry name" value="RasGEF"/>
    <property type="match status" value="1"/>
</dbReference>
<dbReference type="FunFam" id="1.10.840.10:FF:000007">
    <property type="entry name" value="SH2 domain containing 3C (Predicted)"/>
    <property type="match status" value="1"/>
</dbReference>
<evidence type="ECO:0000313" key="8">
    <source>
        <dbReference type="Proteomes" id="UP001178461"/>
    </source>
</evidence>
<keyword evidence="1 3" id="KW-0727">SH2 domain</keyword>
<reference evidence="7" key="1">
    <citation type="submission" date="2022-12" db="EMBL/GenBank/DDBJ databases">
        <authorList>
            <person name="Alioto T."/>
            <person name="Alioto T."/>
            <person name="Gomez Garrido J."/>
        </authorList>
    </citation>
    <scope>NUCLEOTIDE SEQUENCE</scope>
</reference>
<dbReference type="FunFam" id="3.30.505.10:FF:000013">
    <property type="entry name" value="SH2 domain-containing protein 3C isoform X1"/>
    <property type="match status" value="1"/>
</dbReference>
<dbReference type="InterPro" id="IPR000980">
    <property type="entry name" value="SH2"/>
</dbReference>
<keyword evidence="2" id="KW-0344">Guanine-nucleotide releasing factor</keyword>
<feature type="compositionally biased region" description="Basic and acidic residues" evidence="4">
    <location>
        <begin position="420"/>
        <end position="435"/>
    </location>
</feature>
<feature type="compositionally biased region" description="Polar residues" evidence="4">
    <location>
        <begin position="777"/>
        <end position="800"/>
    </location>
</feature>
<feature type="domain" description="Ras-GEF" evidence="6">
    <location>
        <begin position="927"/>
        <end position="1195"/>
    </location>
</feature>
<dbReference type="PANTHER" id="PTHR14247">
    <property type="entry name" value="BREAST CANCER ANTI-ESTROGEN RESISTANCE PROTEIN 3 HOMOLOG-LIKE PROTEIN"/>
    <property type="match status" value="1"/>
</dbReference>
<dbReference type="GO" id="GO:0005085">
    <property type="term" value="F:guanyl-nucleotide exchange factor activity"/>
    <property type="evidence" value="ECO:0007669"/>
    <property type="project" value="UniProtKB-KW"/>
</dbReference>
<dbReference type="SUPFAM" id="SSF48366">
    <property type="entry name" value="Ras GEF"/>
    <property type="match status" value="1"/>
</dbReference>
<evidence type="ECO:0000259" key="5">
    <source>
        <dbReference type="PROSITE" id="PS50001"/>
    </source>
</evidence>
<dbReference type="GO" id="GO:0001784">
    <property type="term" value="F:phosphotyrosine residue binding"/>
    <property type="evidence" value="ECO:0007669"/>
    <property type="project" value="InterPro"/>
</dbReference>
<feature type="compositionally biased region" description="Polar residues" evidence="4">
    <location>
        <begin position="338"/>
        <end position="350"/>
    </location>
</feature>
<feature type="domain" description="SH2" evidence="5">
    <location>
        <begin position="551"/>
        <end position="650"/>
    </location>
</feature>
<evidence type="ECO:0000256" key="3">
    <source>
        <dbReference type="PROSITE-ProRule" id="PRU00191"/>
    </source>
</evidence>
<feature type="compositionally biased region" description="Polar residues" evidence="4">
    <location>
        <begin position="754"/>
        <end position="769"/>
    </location>
</feature>
<dbReference type="Gene3D" id="1.10.840.10">
    <property type="entry name" value="Ras guanine-nucleotide exchange factors catalytic domain"/>
    <property type="match status" value="1"/>
</dbReference>
<feature type="region of interest" description="Disordered" evidence="4">
    <location>
        <begin position="63"/>
        <end position="440"/>
    </location>
</feature>
<dbReference type="InterPro" id="IPR001895">
    <property type="entry name" value="RASGEF_cat_dom"/>
</dbReference>
<evidence type="ECO:0000256" key="2">
    <source>
        <dbReference type="PROSITE-ProRule" id="PRU00168"/>
    </source>
</evidence>
<dbReference type="GO" id="GO:0007264">
    <property type="term" value="P:small GTPase-mediated signal transduction"/>
    <property type="evidence" value="ECO:0007669"/>
    <property type="project" value="InterPro"/>
</dbReference>
<sequence length="1201" mass="132767">MAESQKKGGGFKKLFRFKGFGSLSSIPRTFTLRRVSVAPSTPQAPGGGLLSSNGFLATTIESTQDDLNTVPKSPSPYARSCDMYSHMGTMPRKSKAKAKDKGTPKEKDQDAGSQIGLAPVPHKNSSFVAKEAKQKQKLPPPKADHSQAHTQYVRPTTMVNSSNSFPEHRQASAAGLPKETVRRKEDFLQVPGKSSSKRAQDDLNPAPKSPSPHARSCDMSSHVGTIPRSSSGKLREKAKGKGAPQEAEPTTAPEPSLIAVAPSPRKDAPMIAVDTEQKAKMPPSESKHSQAHSQTMRQAVVVNTSDSLPEPRQTPEGPKEKTKRNKQDSPHVPRKLSSETVQDDLNTVPKSPSPYACSGDMYSHMGTLPRANSGWSKRQSKEESVRCEQDSFQVPRKAADMEAPKEPILSGGRAPGEEALQEHSDKREGGRKEGHGLWGGETETKREGLLFTLPQVHCRQSERPERLRNLRGQDSEGEKHIFLLRFNSTGQMMTEVGRRYHTRHQDGLGSGSEYVKFSKEKYILDSSPEKLHKELEEELKLSSTDLRSHAWYHGRIPREVSESLIQRNGDFLIRDSLTSLGDYVLTCRWRNEPLHFKINKVMVKSSEGRTHIQYLFEQESFDNVPALVRFYVGNRKPISEQSGAIFYCPINRTFPLRYLEASYGLANGKHSGSHSHSSQKGGHIKRRSITMTDGLTADKITRGDGCPTSVSLPHHRDIIRNCAVSVDQIQDLHSSMSPISESPATAAYSTVTRLKPQTGQAGSGITPSSPVIRRSSEPQLCQGNGSKADQSDSPHSTPSHGYSRASPSPSVSSYSDPDTGHYCQLHPPSPVQWDRPTAEGKQMPAKSYVERLKGDEGQRGLALNGSDVEVGPRKRLDLNSVGFVVPVVERTSSFNPAIFQSLLIPLENKPLEMAVLKKVKELLAEVDAKTLAKHITQVDCLVARILGVTKEMQRLMGVSSGMELLTLPHGHQLRLDLLERFHTMTIMIAVDILGCTGSMEERASLLHKTIQLAAELKSTMGNMFSFAAVMDALEMTQISRLEQTWMVLRQRHTEGAILYEKKLKPFLKSLNEGKEGPPLSNTTFPHIVPLITLLERDAAVPENPEPWENLDNGVEVVMAHLEAARMVAHHGGLYHTNAEMKLQGFQPQPELLEIFSTEFQLRLLWGSRGAESSQSERYEKFNKVLTALSHKLEPAVRSSEL</sequence>
<dbReference type="InterPro" id="IPR023578">
    <property type="entry name" value="Ras_GEF_dom_sf"/>
</dbReference>
<dbReference type="Gene3D" id="3.30.505.10">
    <property type="entry name" value="SH2 domain"/>
    <property type="match status" value="1"/>
</dbReference>
<dbReference type="SUPFAM" id="SSF55550">
    <property type="entry name" value="SH2 domain"/>
    <property type="match status" value="1"/>
</dbReference>
<dbReference type="InterPro" id="IPR036860">
    <property type="entry name" value="SH2_dom_sf"/>
</dbReference>
<feature type="compositionally biased region" description="Polar residues" evidence="4">
    <location>
        <begin position="218"/>
        <end position="232"/>
    </location>
</feature>
<accession>A0AA35LEN7</accession>
<protein>
    <submittedName>
        <fullName evidence="7">Domain-containing 3C isoform X1</fullName>
    </submittedName>
</protein>
<dbReference type="PROSITE" id="PS50001">
    <property type="entry name" value="SH2"/>
    <property type="match status" value="1"/>
</dbReference>
<dbReference type="EMBL" id="OX395140">
    <property type="protein sequence ID" value="CAI5794427.1"/>
    <property type="molecule type" value="Genomic_DNA"/>
</dbReference>
<dbReference type="SMART" id="SM00252">
    <property type="entry name" value="SH2"/>
    <property type="match status" value="1"/>
</dbReference>
<evidence type="ECO:0000259" key="6">
    <source>
        <dbReference type="PROSITE" id="PS50009"/>
    </source>
</evidence>
<dbReference type="InterPro" id="IPR051853">
    <property type="entry name" value="SH2-Ras-GEF_adapter"/>
</dbReference>
<dbReference type="Proteomes" id="UP001178461">
    <property type="component" value="Chromosome Z"/>
</dbReference>
<feature type="compositionally biased region" description="Basic and acidic residues" evidence="4">
    <location>
        <begin position="317"/>
        <end position="331"/>
    </location>
</feature>
<evidence type="ECO:0000256" key="4">
    <source>
        <dbReference type="SAM" id="MobiDB-lite"/>
    </source>
</evidence>
<feature type="compositionally biased region" description="Low complexity" evidence="4">
    <location>
        <begin position="803"/>
        <end position="817"/>
    </location>
</feature>
<dbReference type="CDD" id="cd10337">
    <property type="entry name" value="SH2_BCAR3"/>
    <property type="match status" value="1"/>
</dbReference>
<dbReference type="InterPro" id="IPR036964">
    <property type="entry name" value="RASGEF_cat_dom_sf"/>
</dbReference>
<dbReference type="Pfam" id="PF00017">
    <property type="entry name" value="SH2"/>
    <property type="match status" value="1"/>
</dbReference>
<dbReference type="InterPro" id="IPR044102">
    <property type="entry name" value="SH2_SHEP1/BCAR3/NSP1"/>
</dbReference>
<organism evidence="7 8">
    <name type="scientific">Podarcis lilfordi</name>
    <name type="common">Lilford's wall lizard</name>
    <dbReference type="NCBI Taxonomy" id="74358"/>
    <lineage>
        <taxon>Eukaryota</taxon>
        <taxon>Metazoa</taxon>
        <taxon>Chordata</taxon>
        <taxon>Craniata</taxon>
        <taxon>Vertebrata</taxon>
        <taxon>Euteleostomi</taxon>
        <taxon>Lepidosauria</taxon>
        <taxon>Squamata</taxon>
        <taxon>Bifurcata</taxon>
        <taxon>Unidentata</taxon>
        <taxon>Episquamata</taxon>
        <taxon>Laterata</taxon>
        <taxon>Lacertibaenia</taxon>
        <taxon>Lacertidae</taxon>
        <taxon>Podarcis</taxon>
    </lineage>
</organism>
<dbReference type="Pfam" id="PF00617">
    <property type="entry name" value="RasGEF"/>
    <property type="match status" value="1"/>
</dbReference>
<name>A0AA35LEN7_9SAUR</name>
<dbReference type="PROSITE" id="PS50009">
    <property type="entry name" value="RASGEF_CAT"/>
    <property type="match status" value="1"/>
</dbReference>
<dbReference type="PANTHER" id="PTHR14247:SF6">
    <property type="entry name" value="SH2 DOMAIN-CONTAINING PROTEIN 3C"/>
    <property type="match status" value="1"/>
</dbReference>
<dbReference type="AlphaFoldDB" id="A0AA35LEN7"/>
<feature type="compositionally biased region" description="Basic and acidic residues" evidence="4">
    <location>
        <begin position="97"/>
        <end position="110"/>
    </location>
</feature>
<gene>
    <name evidence="7" type="ORF">PODLI_1B023527</name>
</gene>
<evidence type="ECO:0000256" key="1">
    <source>
        <dbReference type="ARBA" id="ARBA00022999"/>
    </source>
</evidence>